<dbReference type="AlphaFoldDB" id="A0A3A2Z5I7"/>
<feature type="non-terminal residue" evidence="2">
    <location>
        <position position="1"/>
    </location>
</feature>
<evidence type="ECO:0000313" key="2">
    <source>
        <dbReference type="EMBL" id="RJE16627.1"/>
    </source>
</evidence>
<gene>
    <name evidence="2" type="ORF">PHISCL_11036</name>
</gene>
<reference evidence="3" key="1">
    <citation type="submission" date="2017-02" db="EMBL/GenBank/DDBJ databases">
        <authorList>
            <person name="Tafer H."/>
            <person name="Lopandic K."/>
        </authorList>
    </citation>
    <scope>NUCLEOTIDE SEQUENCE [LARGE SCALE GENOMIC DNA]</scope>
    <source>
        <strain evidence="3">CBS 366.77</strain>
    </source>
</reference>
<feature type="compositionally biased region" description="Acidic residues" evidence="1">
    <location>
        <begin position="1"/>
        <end position="12"/>
    </location>
</feature>
<organism evidence="2 3">
    <name type="scientific">Aspergillus sclerotialis</name>
    <dbReference type="NCBI Taxonomy" id="2070753"/>
    <lineage>
        <taxon>Eukaryota</taxon>
        <taxon>Fungi</taxon>
        <taxon>Dikarya</taxon>
        <taxon>Ascomycota</taxon>
        <taxon>Pezizomycotina</taxon>
        <taxon>Eurotiomycetes</taxon>
        <taxon>Eurotiomycetidae</taxon>
        <taxon>Eurotiales</taxon>
        <taxon>Aspergillaceae</taxon>
        <taxon>Aspergillus</taxon>
        <taxon>Aspergillus subgen. Polypaecilum</taxon>
    </lineage>
</organism>
<comment type="caution">
    <text evidence="2">The sequence shown here is derived from an EMBL/GenBank/DDBJ whole genome shotgun (WGS) entry which is preliminary data.</text>
</comment>
<sequence length="99" mass="10231">LSESESESESESDSSKESSESESESESEESSESDSGSESESTPKPESESKKHASMPAGALASSLPKDIKRERPESQSGIAASVKLEEGAAGGGSDKMDD</sequence>
<feature type="non-terminal residue" evidence="2">
    <location>
        <position position="99"/>
    </location>
</feature>
<evidence type="ECO:0000313" key="3">
    <source>
        <dbReference type="Proteomes" id="UP000266188"/>
    </source>
</evidence>
<name>A0A3A2Z5I7_9EURO</name>
<feature type="compositionally biased region" description="Basic and acidic residues" evidence="1">
    <location>
        <begin position="41"/>
        <end position="51"/>
    </location>
</feature>
<accession>A0A3A2Z5I7</accession>
<keyword evidence="3" id="KW-1185">Reference proteome</keyword>
<dbReference type="EMBL" id="MVGC01003518">
    <property type="protein sequence ID" value="RJE16627.1"/>
    <property type="molecule type" value="Genomic_DNA"/>
</dbReference>
<dbReference type="Proteomes" id="UP000266188">
    <property type="component" value="Unassembled WGS sequence"/>
</dbReference>
<feature type="compositionally biased region" description="Acidic residues" evidence="1">
    <location>
        <begin position="20"/>
        <end position="37"/>
    </location>
</feature>
<feature type="region of interest" description="Disordered" evidence="1">
    <location>
        <begin position="1"/>
        <end position="99"/>
    </location>
</feature>
<proteinExistence type="predicted"/>
<evidence type="ECO:0000256" key="1">
    <source>
        <dbReference type="SAM" id="MobiDB-lite"/>
    </source>
</evidence>
<feature type="compositionally biased region" description="Gly residues" evidence="1">
    <location>
        <begin position="89"/>
        <end position="99"/>
    </location>
</feature>
<protein>
    <submittedName>
        <fullName evidence="2">Uncharacterized protein</fullName>
    </submittedName>
</protein>